<evidence type="ECO:0000313" key="7">
    <source>
        <dbReference type="EMBL" id="RLE14516.1"/>
    </source>
</evidence>
<keyword evidence="3" id="KW-0238">DNA-binding</keyword>
<dbReference type="PROSITE" id="PS50943">
    <property type="entry name" value="HTH_CROC1"/>
    <property type="match status" value="1"/>
</dbReference>
<evidence type="ECO:0000259" key="6">
    <source>
        <dbReference type="PROSITE" id="PS50943"/>
    </source>
</evidence>
<evidence type="ECO:0000259" key="5">
    <source>
        <dbReference type="PROSITE" id="PS50932"/>
    </source>
</evidence>
<feature type="domain" description="HTH lacI-type" evidence="5">
    <location>
        <begin position="4"/>
        <end position="58"/>
    </location>
</feature>
<dbReference type="SUPFAM" id="SSF47413">
    <property type="entry name" value="lambda repressor-like DNA-binding domains"/>
    <property type="match status" value="1"/>
</dbReference>
<dbReference type="Gene3D" id="3.40.50.2300">
    <property type="match status" value="2"/>
</dbReference>
<dbReference type="CDD" id="cd01392">
    <property type="entry name" value="HTH_LacI"/>
    <property type="match status" value="1"/>
</dbReference>
<dbReference type="InterPro" id="IPR000843">
    <property type="entry name" value="HTH_LacI"/>
</dbReference>
<dbReference type="Pfam" id="PF00356">
    <property type="entry name" value="LacI"/>
    <property type="match status" value="1"/>
</dbReference>
<dbReference type="PROSITE" id="PS50932">
    <property type="entry name" value="HTH_LACI_2"/>
    <property type="match status" value="1"/>
</dbReference>
<dbReference type="PANTHER" id="PTHR30146">
    <property type="entry name" value="LACI-RELATED TRANSCRIPTIONAL REPRESSOR"/>
    <property type="match status" value="1"/>
</dbReference>
<accession>A0A662DKW2</accession>
<dbReference type="GO" id="GO:0003700">
    <property type="term" value="F:DNA-binding transcription factor activity"/>
    <property type="evidence" value="ECO:0007669"/>
    <property type="project" value="TreeGrafter"/>
</dbReference>
<name>A0A662DKW2_UNCAE</name>
<evidence type="ECO:0000256" key="3">
    <source>
        <dbReference type="ARBA" id="ARBA00023125"/>
    </source>
</evidence>
<dbReference type="InterPro" id="IPR010982">
    <property type="entry name" value="Lambda_DNA-bd_dom_sf"/>
</dbReference>
<dbReference type="EMBL" id="QMQB01000034">
    <property type="protein sequence ID" value="RLE14516.1"/>
    <property type="molecule type" value="Genomic_DNA"/>
</dbReference>
<organism evidence="7 8">
    <name type="scientific">Aerophobetes bacterium</name>
    <dbReference type="NCBI Taxonomy" id="2030807"/>
    <lineage>
        <taxon>Bacteria</taxon>
        <taxon>Candidatus Aerophobota</taxon>
    </lineage>
</organism>
<keyword evidence="2" id="KW-0805">Transcription regulation</keyword>
<evidence type="ECO:0000313" key="8">
    <source>
        <dbReference type="Proteomes" id="UP000267654"/>
    </source>
</evidence>
<gene>
    <name evidence="7" type="ORF">DRI96_01335</name>
</gene>
<dbReference type="CDD" id="cd06267">
    <property type="entry name" value="PBP1_LacI_sugar_binding-like"/>
    <property type="match status" value="1"/>
</dbReference>
<dbReference type="PANTHER" id="PTHR30146:SF148">
    <property type="entry name" value="HTH-TYPE TRANSCRIPTIONAL REPRESSOR PURR-RELATED"/>
    <property type="match status" value="1"/>
</dbReference>
<dbReference type="SMART" id="SM00354">
    <property type="entry name" value="HTH_LACI"/>
    <property type="match status" value="1"/>
</dbReference>
<dbReference type="GO" id="GO:0000976">
    <property type="term" value="F:transcription cis-regulatory region binding"/>
    <property type="evidence" value="ECO:0007669"/>
    <property type="project" value="TreeGrafter"/>
</dbReference>
<dbReference type="InterPro" id="IPR028082">
    <property type="entry name" value="Peripla_BP_I"/>
</dbReference>
<evidence type="ECO:0000256" key="1">
    <source>
        <dbReference type="ARBA" id="ARBA00022491"/>
    </source>
</evidence>
<proteinExistence type="predicted"/>
<dbReference type="PROSITE" id="PS00356">
    <property type="entry name" value="HTH_LACI_1"/>
    <property type="match status" value="1"/>
</dbReference>
<keyword evidence="1" id="KW-0678">Repressor</keyword>
<protein>
    <submittedName>
        <fullName evidence="7">LacI family transcriptional regulator</fullName>
    </submittedName>
</protein>
<keyword evidence="4" id="KW-0804">Transcription</keyword>
<feature type="domain" description="HTH cro/C1-type" evidence="6">
    <location>
        <begin position="3"/>
        <end position="34"/>
    </location>
</feature>
<dbReference type="PRINTS" id="PR00036">
    <property type="entry name" value="HTHLACI"/>
</dbReference>
<sequence>MTGVTIRDVAKKAGVSPSTVSRVIRGETNVHPKTKRRVLQAVKKMGYSLDGSARAIVKKQTKTIGVSISDISNPFYPLLIRGIENTINKFNYSMILCNTDEDSSKEERYLKVMLEKRVDGLIIAPTNPQVPFLKLFEERGIPIVCIDRAIENVEADMVGVDNVHGAFAAVEHLIKLGHKRIAIITGIRGITTTNERLRGYLDALKRYGIKKDEALIVEGYSRIEGGIKATKELFKLKSAPTAIFSSNNLMTIGTFIALKELKKSVPKDVAVIGFDDLEWAETLDPPLTAVSQPTYTIGSTAAQLLMQRLLKEGPKKKQNIILKTSLVVRESC</sequence>
<evidence type="ECO:0000256" key="4">
    <source>
        <dbReference type="ARBA" id="ARBA00023163"/>
    </source>
</evidence>
<reference evidence="7 8" key="1">
    <citation type="submission" date="2018-06" db="EMBL/GenBank/DDBJ databases">
        <title>Extensive metabolic versatility and redundancy in microbially diverse, dynamic hydrothermal sediments.</title>
        <authorList>
            <person name="Dombrowski N."/>
            <person name="Teske A."/>
            <person name="Baker B.J."/>
        </authorList>
    </citation>
    <scope>NUCLEOTIDE SEQUENCE [LARGE SCALE GENOMIC DNA]</scope>
    <source>
        <strain evidence="7">B19_G9</strain>
    </source>
</reference>
<dbReference type="AlphaFoldDB" id="A0A662DKW2"/>
<dbReference type="Proteomes" id="UP000267654">
    <property type="component" value="Unassembled WGS sequence"/>
</dbReference>
<dbReference type="SUPFAM" id="SSF53822">
    <property type="entry name" value="Periplasmic binding protein-like I"/>
    <property type="match status" value="1"/>
</dbReference>
<dbReference type="Pfam" id="PF13377">
    <property type="entry name" value="Peripla_BP_3"/>
    <property type="match status" value="1"/>
</dbReference>
<comment type="caution">
    <text evidence="7">The sequence shown here is derived from an EMBL/GenBank/DDBJ whole genome shotgun (WGS) entry which is preliminary data.</text>
</comment>
<dbReference type="InterPro" id="IPR046335">
    <property type="entry name" value="LacI/GalR-like_sensor"/>
</dbReference>
<dbReference type="InterPro" id="IPR001387">
    <property type="entry name" value="Cro/C1-type_HTH"/>
</dbReference>
<dbReference type="Gene3D" id="1.10.260.40">
    <property type="entry name" value="lambda repressor-like DNA-binding domains"/>
    <property type="match status" value="1"/>
</dbReference>
<evidence type="ECO:0000256" key="2">
    <source>
        <dbReference type="ARBA" id="ARBA00023015"/>
    </source>
</evidence>